<evidence type="ECO:0000256" key="8">
    <source>
        <dbReference type="HAMAP-Rule" id="MF_00165"/>
    </source>
</evidence>
<dbReference type="GO" id="GO:0004798">
    <property type="term" value="F:dTMP kinase activity"/>
    <property type="evidence" value="ECO:0007669"/>
    <property type="project" value="UniProtKB-UniRule"/>
</dbReference>
<evidence type="ECO:0000259" key="9">
    <source>
        <dbReference type="Pfam" id="PF02223"/>
    </source>
</evidence>
<evidence type="ECO:0000256" key="7">
    <source>
        <dbReference type="ARBA" id="ARBA00048743"/>
    </source>
</evidence>
<comment type="catalytic activity">
    <reaction evidence="7 8">
        <text>dTMP + ATP = dTDP + ADP</text>
        <dbReference type="Rhea" id="RHEA:13517"/>
        <dbReference type="ChEBI" id="CHEBI:30616"/>
        <dbReference type="ChEBI" id="CHEBI:58369"/>
        <dbReference type="ChEBI" id="CHEBI:63528"/>
        <dbReference type="ChEBI" id="CHEBI:456216"/>
        <dbReference type="EC" id="2.7.4.9"/>
    </reaction>
</comment>
<dbReference type="NCBIfam" id="TIGR00041">
    <property type="entry name" value="DTMP_kinase"/>
    <property type="match status" value="1"/>
</dbReference>
<sequence>MKQGLLIALEGIDGTGKSTQIKLLADYLRQKGCEVVVTREPTDGPWGRRIRELYKDRSSCTPEEELEMFINDRRDHVREVIEPALASGKIVLTDRYYFSTAAYQGAAGMDVDHIFACNRFAPQPDLVILLSMDPGTSIRRIAEIRGEKPNDFEQVDQLRQVAAIFDSFNHPCICRVPAEGSVSLVQERIRKHVDTLLRERNYPCGQ</sequence>
<dbReference type="AlphaFoldDB" id="A0A915U285"/>
<dbReference type="GO" id="GO:0006233">
    <property type="term" value="P:dTDP biosynthetic process"/>
    <property type="evidence" value="ECO:0007669"/>
    <property type="project" value="InterPro"/>
</dbReference>
<keyword evidence="5 8" id="KW-0418">Kinase</keyword>
<dbReference type="RefSeq" id="WP_267929058.1">
    <property type="nucleotide sequence ID" value="NZ_AP024233.1"/>
</dbReference>
<keyword evidence="2 8" id="KW-0808">Transferase</keyword>
<keyword evidence="3 8" id="KW-0545">Nucleotide biosynthesis</keyword>
<gene>
    <name evidence="8" type="primary">tmk</name>
    <name evidence="10" type="ORF">GF1_15730</name>
</gene>
<dbReference type="Proteomes" id="UP001063350">
    <property type="component" value="Chromosome"/>
</dbReference>
<keyword evidence="6 8" id="KW-0067">ATP-binding</keyword>
<organism evidence="10 11">
    <name type="scientific">Desulfolithobacter dissulfuricans</name>
    <dbReference type="NCBI Taxonomy" id="2795293"/>
    <lineage>
        <taxon>Bacteria</taxon>
        <taxon>Pseudomonadati</taxon>
        <taxon>Thermodesulfobacteriota</taxon>
        <taxon>Desulfobulbia</taxon>
        <taxon>Desulfobulbales</taxon>
        <taxon>Desulfobulbaceae</taxon>
        <taxon>Desulfolithobacter</taxon>
    </lineage>
</organism>
<dbReference type="PROSITE" id="PS01331">
    <property type="entry name" value="THYMIDYLATE_KINASE"/>
    <property type="match status" value="1"/>
</dbReference>
<evidence type="ECO:0000256" key="1">
    <source>
        <dbReference type="ARBA" id="ARBA00009776"/>
    </source>
</evidence>
<dbReference type="HAMAP" id="MF_00165">
    <property type="entry name" value="Thymidylate_kinase"/>
    <property type="match status" value="1"/>
</dbReference>
<accession>A0A915U285</accession>
<dbReference type="InterPro" id="IPR027417">
    <property type="entry name" value="P-loop_NTPase"/>
</dbReference>
<dbReference type="InterPro" id="IPR039430">
    <property type="entry name" value="Thymidylate_kin-like_dom"/>
</dbReference>
<proteinExistence type="inferred from homology"/>
<dbReference type="GO" id="GO:0005737">
    <property type="term" value="C:cytoplasm"/>
    <property type="evidence" value="ECO:0007669"/>
    <property type="project" value="TreeGrafter"/>
</dbReference>
<dbReference type="KEGG" id="ddu:GF1_15730"/>
<dbReference type="InterPro" id="IPR018094">
    <property type="entry name" value="Thymidylate_kinase"/>
</dbReference>
<dbReference type="GO" id="GO:0006227">
    <property type="term" value="P:dUDP biosynthetic process"/>
    <property type="evidence" value="ECO:0007669"/>
    <property type="project" value="TreeGrafter"/>
</dbReference>
<evidence type="ECO:0000256" key="5">
    <source>
        <dbReference type="ARBA" id="ARBA00022777"/>
    </source>
</evidence>
<comment type="similarity">
    <text evidence="1 8">Belongs to the thymidylate kinase family.</text>
</comment>
<evidence type="ECO:0000313" key="10">
    <source>
        <dbReference type="EMBL" id="BCO09197.1"/>
    </source>
</evidence>
<dbReference type="Pfam" id="PF02223">
    <property type="entry name" value="Thymidylate_kin"/>
    <property type="match status" value="1"/>
</dbReference>
<dbReference type="EMBL" id="AP024233">
    <property type="protein sequence ID" value="BCO09197.1"/>
    <property type="molecule type" value="Genomic_DNA"/>
</dbReference>
<protein>
    <recommendedName>
        <fullName evidence="8">Thymidylate kinase</fullName>
        <ecNumber evidence="8">2.7.4.9</ecNumber>
    </recommendedName>
    <alternativeName>
        <fullName evidence="8">dTMP kinase</fullName>
    </alternativeName>
</protein>
<dbReference type="GO" id="GO:0005524">
    <property type="term" value="F:ATP binding"/>
    <property type="evidence" value="ECO:0007669"/>
    <property type="project" value="UniProtKB-UniRule"/>
</dbReference>
<comment type="function">
    <text evidence="8">Phosphorylation of dTMP to form dTDP in both de novo and salvage pathways of dTTP synthesis.</text>
</comment>
<dbReference type="InterPro" id="IPR018095">
    <property type="entry name" value="Thymidylate_kin_CS"/>
</dbReference>
<reference evidence="10" key="1">
    <citation type="submission" date="2020-12" db="EMBL/GenBank/DDBJ databases">
        <title>Desulfobium dissulfuricans gen. nov., sp. nov., a novel mesophilic, sulfate-reducing bacterium isolated from a deep-sea hydrothermal vent.</title>
        <authorList>
            <person name="Hashimoto Y."/>
            <person name="Tame A."/>
            <person name="Sawayama S."/>
            <person name="Miyazaki J."/>
            <person name="Takai K."/>
            <person name="Nakagawa S."/>
        </authorList>
    </citation>
    <scope>NUCLEOTIDE SEQUENCE</scope>
    <source>
        <strain evidence="10">GF1</strain>
    </source>
</reference>
<evidence type="ECO:0000256" key="3">
    <source>
        <dbReference type="ARBA" id="ARBA00022727"/>
    </source>
</evidence>
<evidence type="ECO:0000313" key="11">
    <source>
        <dbReference type="Proteomes" id="UP001063350"/>
    </source>
</evidence>
<dbReference type="EC" id="2.7.4.9" evidence="8"/>
<feature type="domain" description="Thymidylate kinase-like" evidence="9">
    <location>
        <begin position="9"/>
        <end position="189"/>
    </location>
</feature>
<dbReference type="GO" id="GO:0006235">
    <property type="term" value="P:dTTP biosynthetic process"/>
    <property type="evidence" value="ECO:0007669"/>
    <property type="project" value="UniProtKB-UniRule"/>
</dbReference>
<feature type="binding site" evidence="8">
    <location>
        <begin position="11"/>
        <end position="18"/>
    </location>
    <ligand>
        <name>ATP</name>
        <dbReference type="ChEBI" id="CHEBI:30616"/>
    </ligand>
</feature>
<dbReference type="PANTHER" id="PTHR10344:SF4">
    <property type="entry name" value="UMP-CMP KINASE 2, MITOCHONDRIAL"/>
    <property type="match status" value="1"/>
</dbReference>
<dbReference type="PANTHER" id="PTHR10344">
    <property type="entry name" value="THYMIDYLATE KINASE"/>
    <property type="match status" value="1"/>
</dbReference>
<evidence type="ECO:0000256" key="4">
    <source>
        <dbReference type="ARBA" id="ARBA00022741"/>
    </source>
</evidence>
<keyword evidence="11" id="KW-1185">Reference proteome</keyword>
<evidence type="ECO:0000256" key="6">
    <source>
        <dbReference type="ARBA" id="ARBA00022840"/>
    </source>
</evidence>
<evidence type="ECO:0000256" key="2">
    <source>
        <dbReference type="ARBA" id="ARBA00022679"/>
    </source>
</evidence>
<name>A0A915U285_9BACT</name>
<dbReference type="SUPFAM" id="SSF52540">
    <property type="entry name" value="P-loop containing nucleoside triphosphate hydrolases"/>
    <property type="match status" value="1"/>
</dbReference>
<keyword evidence="4 8" id="KW-0547">Nucleotide-binding</keyword>
<dbReference type="Gene3D" id="3.40.50.300">
    <property type="entry name" value="P-loop containing nucleotide triphosphate hydrolases"/>
    <property type="match status" value="1"/>
</dbReference>
<dbReference type="CDD" id="cd01672">
    <property type="entry name" value="TMPK"/>
    <property type="match status" value="1"/>
</dbReference>